<dbReference type="AlphaFoldDB" id="A0A1S8LZ55"/>
<gene>
    <name evidence="1" type="ORF">CROST_019830</name>
</gene>
<proteinExistence type="predicted"/>
<dbReference type="KEGG" id="crw:CROST_019830"/>
<dbReference type="Proteomes" id="UP000190951">
    <property type="component" value="Chromosome"/>
</dbReference>
<dbReference type="RefSeq" id="WP_077834682.1">
    <property type="nucleotide sequence ID" value="NZ_CP096983.1"/>
</dbReference>
<evidence type="ECO:0000313" key="1">
    <source>
        <dbReference type="EMBL" id="URZ11266.1"/>
    </source>
</evidence>
<organism evidence="1 2">
    <name type="scientific">Clostridium felsineum</name>
    <dbReference type="NCBI Taxonomy" id="36839"/>
    <lineage>
        <taxon>Bacteria</taxon>
        <taxon>Bacillati</taxon>
        <taxon>Bacillota</taxon>
        <taxon>Clostridia</taxon>
        <taxon>Eubacteriales</taxon>
        <taxon>Clostridiaceae</taxon>
        <taxon>Clostridium</taxon>
    </lineage>
</organism>
<dbReference type="STRING" id="84029.CROST_23100"/>
<protein>
    <submittedName>
        <fullName evidence="1">Uncharacterized protein</fullName>
    </submittedName>
</protein>
<sequence length="65" mass="7471">MKVKQVTYKGEKALIIYVTKDESKDNIIKTKIIKYKEMYSSIAVFISGGKNMEDVIEAIVQEKLK</sequence>
<dbReference type="EMBL" id="CP096983">
    <property type="protein sequence ID" value="URZ11266.1"/>
    <property type="molecule type" value="Genomic_DNA"/>
</dbReference>
<name>A0A1S8LZ55_9CLOT</name>
<accession>A0A1S8LZ55</accession>
<evidence type="ECO:0000313" key="2">
    <source>
        <dbReference type="Proteomes" id="UP000190951"/>
    </source>
</evidence>
<reference evidence="1 2" key="1">
    <citation type="submission" date="2022-04" db="EMBL/GenBank/DDBJ databases">
        <title>Genome sequence of C. roseum typestrain.</title>
        <authorList>
            <person name="Poehlein A."/>
            <person name="Schoch T."/>
            <person name="Duerre P."/>
            <person name="Daniel R."/>
        </authorList>
    </citation>
    <scope>NUCLEOTIDE SEQUENCE [LARGE SCALE GENOMIC DNA]</scope>
    <source>
        <strain evidence="1 2">DSM 7320</strain>
    </source>
</reference>
<keyword evidence="2" id="KW-1185">Reference proteome</keyword>